<reference evidence="2 3" key="1">
    <citation type="submission" date="2024-09" db="EMBL/GenBank/DDBJ databases">
        <title>Floridaenema gen nov. (Aerosakkonemataceae, Aerosakkonematales ord. nov., Cyanobacteria) from benthic tropical and subtropical fresh waters, with the description of four new species.</title>
        <authorList>
            <person name="Moretto J.A."/>
            <person name="Berthold D.E."/>
            <person name="Lefler F.W."/>
            <person name="Huang I.-S."/>
            <person name="Laughinghouse H. IV."/>
        </authorList>
    </citation>
    <scope>NUCLEOTIDE SEQUENCE [LARGE SCALE GENOMIC DNA]</scope>
    <source>
        <strain evidence="2 3">BLCC-F167</strain>
    </source>
</reference>
<feature type="transmembrane region" description="Helical" evidence="1">
    <location>
        <begin position="6"/>
        <end position="28"/>
    </location>
</feature>
<sequence length="59" mass="6083">MAGTDYTTQISVAFVGVVATTVLGGMVADAIGYTLTLIIGVVVSLSSVLLIPKVYKDSY</sequence>
<feature type="transmembrane region" description="Helical" evidence="1">
    <location>
        <begin position="35"/>
        <end position="55"/>
    </location>
</feature>
<dbReference type="Proteomes" id="UP001576780">
    <property type="component" value="Unassembled WGS sequence"/>
</dbReference>
<organism evidence="2 3">
    <name type="scientific">Floridaenema evergladense BLCC-F167</name>
    <dbReference type="NCBI Taxonomy" id="3153639"/>
    <lineage>
        <taxon>Bacteria</taxon>
        <taxon>Bacillati</taxon>
        <taxon>Cyanobacteriota</taxon>
        <taxon>Cyanophyceae</taxon>
        <taxon>Oscillatoriophycideae</taxon>
        <taxon>Aerosakkonematales</taxon>
        <taxon>Aerosakkonemataceae</taxon>
        <taxon>Floridanema</taxon>
        <taxon>Floridanema evergladense</taxon>
    </lineage>
</organism>
<comment type="caution">
    <text evidence="2">The sequence shown here is derived from an EMBL/GenBank/DDBJ whole genome shotgun (WGS) entry which is preliminary data.</text>
</comment>
<dbReference type="SUPFAM" id="SSF103473">
    <property type="entry name" value="MFS general substrate transporter"/>
    <property type="match status" value="1"/>
</dbReference>
<evidence type="ECO:0000256" key="1">
    <source>
        <dbReference type="SAM" id="Phobius"/>
    </source>
</evidence>
<protein>
    <recommendedName>
        <fullName evidence="4">Major facilitator superfamily (MFS) profile domain-containing protein</fullName>
    </recommendedName>
</protein>
<evidence type="ECO:0000313" key="3">
    <source>
        <dbReference type="Proteomes" id="UP001576780"/>
    </source>
</evidence>
<name>A0ABV4WD88_9CYAN</name>
<evidence type="ECO:0008006" key="4">
    <source>
        <dbReference type="Google" id="ProtNLM"/>
    </source>
</evidence>
<dbReference type="InterPro" id="IPR036259">
    <property type="entry name" value="MFS_trans_sf"/>
</dbReference>
<keyword evidence="1" id="KW-1133">Transmembrane helix</keyword>
<dbReference type="EMBL" id="JBHFNT010000010">
    <property type="protein sequence ID" value="MFB2833050.1"/>
    <property type="molecule type" value="Genomic_DNA"/>
</dbReference>
<keyword evidence="1" id="KW-0472">Membrane</keyword>
<keyword evidence="3" id="KW-1185">Reference proteome</keyword>
<gene>
    <name evidence="2" type="ORF">ACE1CA_00795</name>
</gene>
<evidence type="ECO:0000313" key="2">
    <source>
        <dbReference type="EMBL" id="MFB2833050.1"/>
    </source>
</evidence>
<accession>A0ABV4WD88</accession>
<dbReference type="RefSeq" id="WP_413275520.1">
    <property type="nucleotide sequence ID" value="NZ_JBHFNT010000010.1"/>
</dbReference>
<keyword evidence="1" id="KW-0812">Transmembrane</keyword>
<proteinExistence type="predicted"/>